<dbReference type="CDD" id="cd19756">
    <property type="entry name" value="Bbox2"/>
    <property type="match status" value="1"/>
</dbReference>
<keyword evidence="1" id="KW-0479">Metal-binding</keyword>
<protein>
    <recommendedName>
        <fullName evidence="3">B box-type domain-containing protein</fullName>
    </recommendedName>
</protein>
<accession>A0A9D4DKY8</accession>
<keyword evidence="1" id="KW-0863">Zinc-finger</keyword>
<dbReference type="AlphaFoldDB" id="A0A9D4DKY8"/>
<keyword evidence="1" id="KW-0862">Zinc</keyword>
<name>A0A9D4DKY8_DREPO</name>
<comment type="caution">
    <text evidence="4">The sequence shown here is derived from an EMBL/GenBank/DDBJ whole genome shotgun (WGS) entry which is preliminary data.</text>
</comment>
<dbReference type="SUPFAM" id="SSF57845">
    <property type="entry name" value="B-box zinc-binding domain"/>
    <property type="match status" value="1"/>
</dbReference>
<evidence type="ECO:0000259" key="3">
    <source>
        <dbReference type="PROSITE" id="PS50119"/>
    </source>
</evidence>
<dbReference type="Pfam" id="PF00643">
    <property type="entry name" value="zf-B_box"/>
    <property type="match status" value="1"/>
</dbReference>
<keyword evidence="2" id="KW-0175">Coiled coil</keyword>
<evidence type="ECO:0000313" key="5">
    <source>
        <dbReference type="Proteomes" id="UP000828390"/>
    </source>
</evidence>
<proteinExistence type="predicted"/>
<organism evidence="4 5">
    <name type="scientific">Dreissena polymorpha</name>
    <name type="common">Zebra mussel</name>
    <name type="synonym">Mytilus polymorpha</name>
    <dbReference type="NCBI Taxonomy" id="45954"/>
    <lineage>
        <taxon>Eukaryota</taxon>
        <taxon>Metazoa</taxon>
        <taxon>Spiralia</taxon>
        <taxon>Lophotrochozoa</taxon>
        <taxon>Mollusca</taxon>
        <taxon>Bivalvia</taxon>
        <taxon>Autobranchia</taxon>
        <taxon>Heteroconchia</taxon>
        <taxon>Euheterodonta</taxon>
        <taxon>Imparidentia</taxon>
        <taxon>Neoheterodontei</taxon>
        <taxon>Myida</taxon>
        <taxon>Dreissenoidea</taxon>
        <taxon>Dreissenidae</taxon>
        <taxon>Dreissena</taxon>
    </lineage>
</organism>
<gene>
    <name evidence="4" type="ORF">DPMN_184478</name>
</gene>
<dbReference type="Gene3D" id="3.30.160.60">
    <property type="entry name" value="Classic Zinc Finger"/>
    <property type="match status" value="1"/>
</dbReference>
<dbReference type="EMBL" id="JAIWYP010000010">
    <property type="protein sequence ID" value="KAH3749962.1"/>
    <property type="molecule type" value="Genomic_DNA"/>
</dbReference>
<reference evidence="4" key="1">
    <citation type="journal article" date="2019" name="bioRxiv">
        <title>The Genome of the Zebra Mussel, Dreissena polymorpha: A Resource for Invasive Species Research.</title>
        <authorList>
            <person name="McCartney M.A."/>
            <person name="Auch B."/>
            <person name="Kono T."/>
            <person name="Mallez S."/>
            <person name="Zhang Y."/>
            <person name="Obille A."/>
            <person name="Becker A."/>
            <person name="Abrahante J.E."/>
            <person name="Garbe J."/>
            <person name="Badalamenti J.P."/>
            <person name="Herman A."/>
            <person name="Mangelson H."/>
            <person name="Liachko I."/>
            <person name="Sullivan S."/>
            <person name="Sone E.D."/>
            <person name="Koren S."/>
            <person name="Silverstein K.A.T."/>
            <person name="Beckman K.B."/>
            <person name="Gohl D.M."/>
        </authorList>
    </citation>
    <scope>NUCLEOTIDE SEQUENCE</scope>
    <source>
        <strain evidence="4">Duluth1</strain>
        <tissue evidence="4">Whole animal</tissue>
    </source>
</reference>
<evidence type="ECO:0000313" key="4">
    <source>
        <dbReference type="EMBL" id="KAH3749962.1"/>
    </source>
</evidence>
<dbReference type="Proteomes" id="UP000828390">
    <property type="component" value="Unassembled WGS sequence"/>
</dbReference>
<feature type="coiled-coil region" evidence="2">
    <location>
        <begin position="65"/>
        <end position="103"/>
    </location>
</feature>
<dbReference type="InterPro" id="IPR000315">
    <property type="entry name" value="Znf_B-box"/>
</dbReference>
<dbReference type="GO" id="GO:0008270">
    <property type="term" value="F:zinc ion binding"/>
    <property type="evidence" value="ECO:0007669"/>
    <property type="project" value="UniProtKB-KW"/>
</dbReference>
<evidence type="ECO:0000256" key="2">
    <source>
        <dbReference type="SAM" id="Coils"/>
    </source>
</evidence>
<keyword evidence="5" id="KW-1185">Reference proteome</keyword>
<dbReference type="PROSITE" id="PS50119">
    <property type="entry name" value="ZF_BBOX"/>
    <property type="match status" value="1"/>
</dbReference>
<sequence>MEKWPIAKSTLAILEQCGEHSDEKIKLFCEDHSQLCCHICEALHHRSCSKVNLIEEINKYSTADAHQLSSNIQKIQDELKKLKEIAEGNLLSLETTYQRIKKEIDTVR</sequence>
<evidence type="ECO:0000256" key="1">
    <source>
        <dbReference type="PROSITE-ProRule" id="PRU00024"/>
    </source>
</evidence>
<reference evidence="4" key="2">
    <citation type="submission" date="2020-11" db="EMBL/GenBank/DDBJ databases">
        <authorList>
            <person name="McCartney M.A."/>
            <person name="Auch B."/>
            <person name="Kono T."/>
            <person name="Mallez S."/>
            <person name="Becker A."/>
            <person name="Gohl D.M."/>
            <person name="Silverstein K.A.T."/>
            <person name="Koren S."/>
            <person name="Bechman K.B."/>
            <person name="Herman A."/>
            <person name="Abrahante J.E."/>
            <person name="Garbe J."/>
        </authorList>
    </citation>
    <scope>NUCLEOTIDE SEQUENCE</scope>
    <source>
        <strain evidence="4">Duluth1</strain>
        <tissue evidence="4">Whole animal</tissue>
    </source>
</reference>
<feature type="domain" description="B box-type" evidence="3">
    <location>
        <begin position="17"/>
        <end position="56"/>
    </location>
</feature>